<accession>A0A6J5Q6H8</accession>
<protein>
    <submittedName>
        <fullName evidence="1">Uncharacterized protein</fullName>
    </submittedName>
</protein>
<name>A0A6J5Q6H8_9CAUD</name>
<gene>
    <name evidence="1" type="ORF">UFOVP972_120</name>
</gene>
<reference evidence="1" key="1">
    <citation type="submission" date="2020-05" db="EMBL/GenBank/DDBJ databases">
        <authorList>
            <person name="Chiriac C."/>
            <person name="Salcher M."/>
            <person name="Ghai R."/>
            <person name="Kavagutti S V."/>
        </authorList>
    </citation>
    <scope>NUCLEOTIDE SEQUENCE</scope>
</reference>
<dbReference type="EMBL" id="LR796923">
    <property type="protein sequence ID" value="CAB4175164.1"/>
    <property type="molecule type" value="Genomic_DNA"/>
</dbReference>
<sequence>MGISDPEFIAILEEFKDKDLDTFMELVLFSLKTHPEFAVEDDAPAEDKVKAMKIVLKHFEEREDYEDCAFLLDLQKKIEDAEKG</sequence>
<evidence type="ECO:0000313" key="1">
    <source>
        <dbReference type="EMBL" id="CAB4175164.1"/>
    </source>
</evidence>
<organism evidence="1">
    <name type="scientific">uncultured Caudovirales phage</name>
    <dbReference type="NCBI Taxonomy" id="2100421"/>
    <lineage>
        <taxon>Viruses</taxon>
        <taxon>Duplodnaviria</taxon>
        <taxon>Heunggongvirae</taxon>
        <taxon>Uroviricota</taxon>
        <taxon>Caudoviricetes</taxon>
        <taxon>Peduoviridae</taxon>
        <taxon>Maltschvirus</taxon>
        <taxon>Maltschvirus maltsch</taxon>
    </lineage>
</organism>
<proteinExistence type="predicted"/>